<keyword evidence="1" id="KW-0732">Signal</keyword>
<gene>
    <name evidence="2" type="ORF">FPL22_10670</name>
</gene>
<name>A0A556QIV9_9BACT</name>
<dbReference type="AlphaFoldDB" id="A0A556QIV9"/>
<evidence type="ECO:0000313" key="2">
    <source>
        <dbReference type="EMBL" id="TSJ76585.1"/>
    </source>
</evidence>
<dbReference type="EMBL" id="VMBG01000002">
    <property type="protein sequence ID" value="TSJ76585.1"/>
    <property type="molecule type" value="Genomic_DNA"/>
</dbReference>
<organism evidence="2 3">
    <name type="scientific">Rariglobus hedericola</name>
    <dbReference type="NCBI Taxonomy" id="2597822"/>
    <lineage>
        <taxon>Bacteria</taxon>
        <taxon>Pseudomonadati</taxon>
        <taxon>Verrucomicrobiota</taxon>
        <taxon>Opitutia</taxon>
        <taxon>Opitutales</taxon>
        <taxon>Opitutaceae</taxon>
        <taxon>Rariglobus</taxon>
    </lineage>
</organism>
<feature type="chain" id="PRO_5021772373" description="Flagellar assembly protein T C-terminal domain-containing protein" evidence="1">
    <location>
        <begin position="23"/>
        <end position="296"/>
    </location>
</feature>
<accession>A0A556QIV9</accession>
<comment type="caution">
    <text evidence="2">The sequence shown here is derived from an EMBL/GenBank/DDBJ whole genome shotgun (WGS) entry which is preliminary data.</text>
</comment>
<evidence type="ECO:0000313" key="3">
    <source>
        <dbReference type="Proteomes" id="UP000315648"/>
    </source>
</evidence>
<dbReference type="RefSeq" id="WP_144230342.1">
    <property type="nucleotide sequence ID" value="NZ_CBCRVV010000004.1"/>
</dbReference>
<protein>
    <recommendedName>
        <fullName evidence="4">Flagellar assembly protein T C-terminal domain-containing protein</fullName>
    </recommendedName>
</protein>
<reference evidence="2 3" key="1">
    <citation type="submission" date="2019-07" db="EMBL/GenBank/DDBJ databases">
        <title>Description of 53C-WASEF.</title>
        <authorList>
            <person name="Pitt A."/>
            <person name="Hahn M.W."/>
        </authorList>
    </citation>
    <scope>NUCLEOTIDE SEQUENCE [LARGE SCALE GENOMIC DNA]</scope>
    <source>
        <strain evidence="2 3">53C-WASEF</strain>
    </source>
</reference>
<dbReference type="OrthoDB" id="193695at2"/>
<evidence type="ECO:0008006" key="4">
    <source>
        <dbReference type="Google" id="ProtNLM"/>
    </source>
</evidence>
<dbReference type="Proteomes" id="UP000315648">
    <property type="component" value="Unassembled WGS sequence"/>
</dbReference>
<feature type="signal peptide" evidence="1">
    <location>
        <begin position="1"/>
        <end position="22"/>
    </location>
</feature>
<sequence length="296" mass="31833">MKFSRILSILALGVALVGGLSAQDAPSKKKIAITKIAATDSVKARMATQGVGLSLSSVIEALDSQVYDRVLNSKRFEVLERSDADALAKEAGASGAAFQFNQADYLLTIRIDGFNDRMETRKLASLGKTVTARVIELSAVAKITEVATQRAVASTNFQVSRRQADSLSGNTTEKVGESSDVLLIDITREMAQKISARVSDAVFPARVLAKRDKLVTINRNDTSGIKVGQVWEVFILGEDLVDPDTGDKSREEVPVGTVKISRVTPQNSQAEIVEDTGIDKLALVRLKTDVADPEAE</sequence>
<keyword evidence="3" id="KW-1185">Reference proteome</keyword>
<evidence type="ECO:0000256" key="1">
    <source>
        <dbReference type="SAM" id="SignalP"/>
    </source>
</evidence>
<proteinExistence type="predicted"/>